<dbReference type="AlphaFoldDB" id="A0A392SHT8"/>
<evidence type="ECO:0000313" key="1">
    <source>
        <dbReference type="EMBL" id="MCI48022.1"/>
    </source>
</evidence>
<name>A0A392SHT8_9FABA</name>
<evidence type="ECO:0000313" key="2">
    <source>
        <dbReference type="Proteomes" id="UP000265520"/>
    </source>
</evidence>
<sequence>MAEDQKSVIAAYGNVMTSTPSQIGYGICHKIRNAIPFNSNNVSKYA</sequence>
<comment type="caution">
    <text evidence="1">The sequence shown here is derived from an EMBL/GenBank/DDBJ whole genome shotgun (WGS) entry which is preliminary data.</text>
</comment>
<organism evidence="1 2">
    <name type="scientific">Trifolium medium</name>
    <dbReference type="NCBI Taxonomy" id="97028"/>
    <lineage>
        <taxon>Eukaryota</taxon>
        <taxon>Viridiplantae</taxon>
        <taxon>Streptophyta</taxon>
        <taxon>Embryophyta</taxon>
        <taxon>Tracheophyta</taxon>
        <taxon>Spermatophyta</taxon>
        <taxon>Magnoliopsida</taxon>
        <taxon>eudicotyledons</taxon>
        <taxon>Gunneridae</taxon>
        <taxon>Pentapetalae</taxon>
        <taxon>rosids</taxon>
        <taxon>fabids</taxon>
        <taxon>Fabales</taxon>
        <taxon>Fabaceae</taxon>
        <taxon>Papilionoideae</taxon>
        <taxon>50 kb inversion clade</taxon>
        <taxon>NPAAA clade</taxon>
        <taxon>Hologalegina</taxon>
        <taxon>IRL clade</taxon>
        <taxon>Trifolieae</taxon>
        <taxon>Trifolium</taxon>
    </lineage>
</organism>
<reference evidence="1 2" key="1">
    <citation type="journal article" date="2018" name="Front. Plant Sci.">
        <title>Red Clover (Trifolium pratense) and Zigzag Clover (T. medium) - A Picture of Genomic Similarities and Differences.</title>
        <authorList>
            <person name="Dluhosova J."/>
            <person name="Istvanek J."/>
            <person name="Nedelnik J."/>
            <person name="Repkova J."/>
        </authorList>
    </citation>
    <scope>NUCLEOTIDE SEQUENCE [LARGE SCALE GENOMIC DNA]</scope>
    <source>
        <strain evidence="2">cv. 10/8</strain>
        <tissue evidence="1">Leaf</tissue>
    </source>
</reference>
<proteinExistence type="predicted"/>
<dbReference type="EMBL" id="LXQA010380460">
    <property type="protein sequence ID" value="MCI48022.1"/>
    <property type="molecule type" value="Genomic_DNA"/>
</dbReference>
<accession>A0A392SHT8</accession>
<keyword evidence="2" id="KW-1185">Reference proteome</keyword>
<feature type="non-terminal residue" evidence="1">
    <location>
        <position position="46"/>
    </location>
</feature>
<dbReference type="Proteomes" id="UP000265520">
    <property type="component" value="Unassembled WGS sequence"/>
</dbReference>
<protein>
    <submittedName>
        <fullName evidence="1">Uncharacterized protein</fullName>
    </submittedName>
</protein>